<protein>
    <submittedName>
        <fullName evidence="2">PorV/PorQ family protein</fullName>
    </submittedName>
</protein>
<organism evidence="2">
    <name type="scientific">candidate division WOR-3 bacterium</name>
    <dbReference type="NCBI Taxonomy" id="2052148"/>
    <lineage>
        <taxon>Bacteria</taxon>
        <taxon>Bacteria division WOR-3</taxon>
    </lineage>
</organism>
<dbReference type="Proteomes" id="UP000886050">
    <property type="component" value="Unassembled WGS sequence"/>
</dbReference>
<dbReference type="Gene3D" id="2.40.160.60">
    <property type="entry name" value="Outer membrane protein transport protein (OMPP1/FadL/TodX)"/>
    <property type="match status" value="1"/>
</dbReference>
<proteinExistence type="predicted"/>
<feature type="domain" description="Type IX secretion system protein PorV" evidence="1">
    <location>
        <begin position="28"/>
        <end position="203"/>
    </location>
</feature>
<dbReference type="NCBIfam" id="NF033709">
    <property type="entry name" value="PorV_fam"/>
    <property type="match status" value="1"/>
</dbReference>
<name>A0A7V5LU82_UNCW3</name>
<reference evidence="2" key="1">
    <citation type="journal article" date="2020" name="mSystems">
        <title>Genome- and Community-Level Interaction Insights into Carbon Utilization and Element Cycling Functions of Hydrothermarchaeota in Hydrothermal Sediment.</title>
        <authorList>
            <person name="Zhou Z."/>
            <person name="Liu Y."/>
            <person name="Xu W."/>
            <person name="Pan J."/>
            <person name="Luo Z.H."/>
            <person name="Li M."/>
        </authorList>
    </citation>
    <scope>NUCLEOTIDE SEQUENCE [LARGE SCALE GENOMIC DNA]</scope>
    <source>
        <strain evidence="2">HyVt-96</strain>
    </source>
</reference>
<dbReference type="InterPro" id="IPR045741">
    <property type="entry name" value="PorV"/>
</dbReference>
<dbReference type="AlphaFoldDB" id="A0A7V5LU82"/>
<evidence type="ECO:0000313" key="2">
    <source>
        <dbReference type="EMBL" id="HHF53444.1"/>
    </source>
</evidence>
<dbReference type="EMBL" id="DRTX01000189">
    <property type="protein sequence ID" value="HHF53444.1"/>
    <property type="molecule type" value="Genomic_DNA"/>
</dbReference>
<gene>
    <name evidence="2" type="ORF">ENL43_03670</name>
</gene>
<comment type="caution">
    <text evidence="2">The sequence shown here is derived from an EMBL/GenBank/DDBJ whole genome shotgun (WGS) entry which is preliminary data.</text>
</comment>
<sequence>MVKKLIISILIITGSLNAFTIIEILGGQKVGTTSMTFLKIGVGAKQEAMGGTGVSIVHDATCLYWNPGAAPFISSGRSIAFQANKWLAGIYHGYTGYVMNFSKYNTLGIHLIGLHSDYIEKTDEYHPFGTGTYFYSGDFLMGLTYARKLIDRFAFGLTAKYMHETLDTLTMSGFALDIGTLYFVGYKNIKIGVSLSNIGPDVRPSGTYIQDGIEKHYESFSLPVIYRFGVSGNILKPLSLSFEIDKPTDNVEVFRIGSEYNIENIISIRAGFKLNSNLPGEQFPPSGISFGIGVAKSLGFRKELHIDYSLNSMGYAGDVHKLSMGVNF</sequence>
<dbReference type="Pfam" id="PF19572">
    <property type="entry name" value="PorV"/>
    <property type="match status" value="1"/>
</dbReference>
<evidence type="ECO:0000259" key="1">
    <source>
        <dbReference type="Pfam" id="PF19572"/>
    </source>
</evidence>
<accession>A0A7V5LU82</accession>